<dbReference type="InterPro" id="IPR016035">
    <property type="entry name" value="Acyl_Trfase/lysoPLipase"/>
</dbReference>
<dbReference type="Pfam" id="PF01734">
    <property type="entry name" value="Patatin"/>
    <property type="match status" value="1"/>
</dbReference>
<dbReference type="GO" id="GO:0006629">
    <property type="term" value="P:lipid metabolic process"/>
    <property type="evidence" value="ECO:0007669"/>
    <property type="project" value="UniProtKB-KW"/>
</dbReference>
<dbReference type="EMBL" id="QFOT01000128">
    <property type="protein sequence ID" value="PZP54541.1"/>
    <property type="molecule type" value="Genomic_DNA"/>
</dbReference>
<name>A0A2W5FEW0_9BACT</name>
<dbReference type="Proteomes" id="UP000249739">
    <property type="component" value="Unassembled WGS sequence"/>
</dbReference>
<gene>
    <name evidence="3" type="ORF">DI586_09565</name>
</gene>
<organism evidence="3 4">
    <name type="scientific">Micavibrio aeruginosavorus</name>
    <dbReference type="NCBI Taxonomy" id="349221"/>
    <lineage>
        <taxon>Bacteria</taxon>
        <taxon>Pseudomonadati</taxon>
        <taxon>Bdellovibrionota</taxon>
        <taxon>Bdellovibrionia</taxon>
        <taxon>Bdellovibrionales</taxon>
        <taxon>Pseudobdellovibrionaceae</taxon>
        <taxon>Micavibrio</taxon>
    </lineage>
</organism>
<evidence type="ECO:0000313" key="3">
    <source>
        <dbReference type="EMBL" id="PZP54541.1"/>
    </source>
</evidence>
<evidence type="ECO:0000259" key="2">
    <source>
        <dbReference type="Pfam" id="PF01734"/>
    </source>
</evidence>
<evidence type="ECO:0000256" key="1">
    <source>
        <dbReference type="ARBA" id="ARBA00023098"/>
    </source>
</evidence>
<evidence type="ECO:0000313" key="4">
    <source>
        <dbReference type="Proteomes" id="UP000249739"/>
    </source>
</evidence>
<accession>A0A2W5FEW0</accession>
<proteinExistence type="predicted"/>
<feature type="domain" description="PNPLA" evidence="2">
    <location>
        <begin position="32"/>
        <end position="122"/>
    </location>
</feature>
<dbReference type="Gene3D" id="3.40.1090.10">
    <property type="entry name" value="Cytosolic phospholipase A2 catalytic domain"/>
    <property type="match status" value="1"/>
</dbReference>
<keyword evidence="1" id="KW-0443">Lipid metabolism</keyword>
<protein>
    <recommendedName>
        <fullName evidence="2">PNPLA domain-containing protein</fullName>
    </recommendedName>
</protein>
<dbReference type="InterPro" id="IPR002641">
    <property type="entry name" value="PNPLA_dom"/>
</dbReference>
<reference evidence="3 4" key="1">
    <citation type="submission" date="2017-08" db="EMBL/GenBank/DDBJ databases">
        <title>Infants hospitalized years apart are colonized by the same room-sourced microbial strains.</title>
        <authorList>
            <person name="Brooks B."/>
            <person name="Olm M.R."/>
            <person name="Firek B.A."/>
            <person name="Baker R."/>
            <person name="Thomas B.C."/>
            <person name="Morowitz M.J."/>
            <person name="Banfield J.F."/>
        </authorList>
    </citation>
    <scope>NUCLEOTIDE SEQUENCE [LARGE SCALE GENOMIC DNA]</scope>
    <source>
        <strain evidence="3">S2_006_000_R2_64</strain>
    </source>
</reference>
<sequence>MLLNFLRDDFVTDELAQPDTNQKTAELILPDGFVRGAYQAGVLKVLVPHLLKEGIAITHISARSIGSLNAVILAGLLNSNQSEKIPEILGNVWQDLGKIGDTPLIPLRSLHKVTDLVKTFNHHSTSSWFFPHMPGLAQLYFLGITKKYNPLNKLAEILDRHVTKEMWDAIRHGEIDTSLRVSKLNVGLTKAQGQEVFEPVDVSGSRMNKDAVLSSCAAKVFGPHNGFWDGTYTRKSLYPAKARTDIIISIPCIPDNEVLTKREMQAEGDRKRLSSEENCTVFRLDPPSNYSKSSSYNFTSRHIQYLDAKGQEKGQSLIENEGAALVSLPCRVYPIQALG</sequence>
<dbReference type="AlphaFoldDB" id="A0A2W5FEW0"/>
<dbReference type="SUPFAM" id="SSF52151">
    <property type="entry name" value="FabD/lysophospholipase-like"/>
    <property type="match status" value="1"/>
</dbReference>
<comment type="caution">
    <text evidence="3">The sequence shown here is derived from an EMBL/GenBank/DDBJ whole genome shotgun (WGS) entry which is preliminary data.</text>
</comment>